<dbReference type="Gene3D" id="6.10.140.2220">
    <property type="match status" value="1"/>
</dbReference>
<evidence type="ECO:0000259" key="5">
    <source>
        <dbReference type="PROSITE" id="PS50865"/>
    </source>
</evidence>
<keyword evidence="3" id="KW-0862">Zinc</keyword>
<sequence length="261" mass="29271">MSFPKIPGVRIEGVAIGPNSGGTRRLAVHTCSNIKCTNHENLKKCAKCWWATYCSKACQKADWANHKETCKAVAATRLEADAATNGEPPIRRNLRHWTQRFDRSLAMALISGLGLPQCPEHLDQYALLLTLRPRPHPEVGSRFEFVDASPMFMDTVQMFLDAAPERQGAVIGDALAAHRKYKEESKRRSGGNDDFGMVVILAENDGPHAFPGGKRTEIRFKPVSLSWRTIADPYFLREDLNWRLNLAMHINCDMPTQTVLD</sequence>
<dbReference type="SUPFAM" id="SSF144232">
    <property type="entry name" value="HIT/MYND zinc finger-like"/>
    <property type="match status" value="1"/>
</dbReference>
<dbReference type="Pfam" id="PF01753">
    <property type="entry name" value="zf-MYND"/>
    <property type="match status" value="1"/>
</dbReference>
<accession>A0ABQ0LFW8</accession>
<dbReference type="InterPro" id="IPR002893">
    <property type="entry name" value="Znf_MYND"/>
</dbReference>
<evidence type="ECO:0000256" key="1">
    <source>
        <dbReference type="ARBA" id="ARBA00022723"/>
    </source>
</evidence>
<keyword evidence="2 4" id="KW-0863">Zinc-finger</keyword>
<evidence type="ECO:0000313" key="6">
    <source>
        <dbReference type="EMBL" id="GAT50031.1"/>
    </source>
</evidence>
<reference evidence="6" key="1">
    <citation type="submission" date="2014-09" db="EMBL/GenBank/DDBJ databases">
        <title>Genome sequence of the luminous mushroom Mycena chlorophos for searching fungal bioluminescence genes.</title>
        <authorList>
            <person name="Tanaka Y."/>
            <person name="Kasuga D."/>
            <person name="Oba Y."/>
            <person name="Hase S."/>
            <person name="Sato K."/>
            <person name="Oba Y."/>
            <person name="Sakakibara Y."/>
        </authorList>
    </citation>
    <scope>NUCLEOTIDE SEQUENCE</scope>
</reference>
<keyword evidence="1" id="KW-0479">Metal-binding</keyword>
<feature type="domain" description="MYND-type" evidence="5">
    <location>
        <begin position="33"/>
        <end position="70"/>
    </location>
</feature>
<keyword evidence="7" id="KW-1185">Reference proteome</keyword>
<evidence type="ECO:0000256" key="3">
    <source>
        <dbReference type="ARBA" id="ARBA00022833"/>
    </source>
</evidence>
<dbReference type="EMBL" id="DF846169">
    <property type="protein sequence ID" value="GAT50031.1"/>
    <property type="molecule type" value="Genomic_DNA"/>
</dbReference>
<protein>
    <recommendedName>
        <fullName evidence="5">MYND-type domain-containing protein</fullName>
    </recommendedName>
</protein>
<organism evidence="6 7">
    <name type="scientific">Mycena chlorophos</name>
    <name type="common">Agaric fungus</name>
    <name type="synonym">Agaricus chlorophos</name>
    <dbReference type="NCBI Taxonomy" id="658473"/>
    <lineage>
        <taxon>Eukaryota</taxon>
        <taxon>Fungi</taxon>
        <taxon>Dikarya</taxon>
        <taxon>Basidiomycota</taxon>
        <taxon>Agaricomycotina</taxon>
        <taxon>Agaricomycetes</taxon>
        <taxon>Agaricomycetidae</taxon>
        <taxon>Agaricales</taxon>
        <taxon>Marasmiineae</taxon>
        <taxon>Mycenaceae</taxon>
        <taxon>Mycena</taxon>
    </lineage>
</organism>
<dbReference type="PROSITE" id="PS50865">
    <property type="entry name" value="ZF_MYND_2"/>
    <property type="match status" value="1"/>
</dbReference>
<evidence type="ECO:0000256" key="4">
    <source>
        <dbReference type="PROSITE-ProRule" id="PRU00134"/>
    </source>
</evidence>
<evidence type="ECO:0000256" key="2">
    <source>
        <dbReference type="ARBA" id="ARBA00022771"/>
    </source>
</evidence>
<gene>
    <name evidence="6" type="ORF">MCHLO_07314</name>
</gene>
<proteinExistence type="predicted"/>
<evidence type="ECO:0000313" key="7">
    <source>
        <dbReference type="Proteomes" id="UP000815677"/>
    </source>
</evidence>
<dbReference type="Proteomes" id="UP000815677">
    <property type="component" value="Unassembled WGS sequence"/>
</dbReference>
<name>A0ABQ0LFW8_MYCCL</name>